<protein>
    <recommendedName>
        <fullName evidence="3">Integrase, catalytic region, zinc finger, CCHC-type, peptidase aspartic, catalytic</fullName>
    </recommendedName>
</protein>
<gene>
    <name evidence="1" type="ORF">Tco_1044737</name>
</gene>
<dbReference type="Proteomes" id="UP001151760">
    <property type="component" value="Unassembled WGS sequence"/>
</dbReference>
<accession>A0ABQ5GSQ8</accession>
<reference evidence="1" key="1">
    <citation type="journal article" date="2022" name="Int. J. Mol. Sci.">
        <title>Draft Genome of Tanacetum Coccineum: Genomic Comparison of Closely Related Tanacetum-Family Plants.</title>
        <authorList>
            <person name="Yamashiro T."/>
            <person name="Shiraishi A."/>
            <person name="Nakayama K."/>
            <person name="Satake H."/>
        </authorList>
    </citation>
    <scope>NUCLEOTIDE SEQUENCE</scope>
</reference>
<sequence>MSCADVVAFACVIEIGLLKDCLRSDGYAYPIGSDGYAYLVIVIMGADGYAYPGVSKSKAPLFLWAEVVATAYLKYLHVFGALCYATKDSEDFGKLKPKADIESSFEESSSTDVIPSNLHHANQPFDQVKKWTKDHSLENVIRNPSRPVSTRHQLQTDDMWCYFQAFLTKVEPENYKEAIKESRWIEAMQEEIHEFDQL</sequence>
<evidence type="ECO:0008006" key="3">
    <source>
        <dbReference type="Google" id="ProtNLM"/>
    </source>
</evidence>
<keyword evidence="2" id="KW-1185">Reference proteome</keyword>
<dbReference type="EMBL" id="BQNB010018764">
    <property type="protein sequence ID" value="GJT78012.1"/>
    <property type="molecule type" value="Genomic_DNA"/>
</dbReference>
<evidence type="ECO:0000313" key="2">
    <source>
        <dbReference type="Proteomes" id="UP001151760"/>
    </source>
</evidence>
<proteinExistence type="predicted"/>
<name>A0ABQ5GSQ8_9ASTR</name>
<organism evidence="1 2">
    <name type="scientific">Tanacetum coccineum</name>
    <dbReference type="NCBI Taxonomy" id="301880"/>
    <lineage>
        <taxon>Eukaryota</taxon>
        <taxon>Viridiplantae</taxon>
        <taxon>Streptophyta</taxon>
        <taxon>Embryophyta</taxon>
        <taxon>Tracheophyta</taxon>
        <taxon>Spermatophyta</taxon>
        <taxon>Magnoliopsida</taxon>
        <taxon>eudicotyledons</taxon>
        <taxon>Gunneridae</taxon>
        <taxon>Pentapetalae</taxon>
        <taxon>asterids</taxon>
        <taxon>campanulids</taxon>
        <taxon>Asterales</taxon>
        <taxon>Asteraceae</taxon>
        <taxon>Asteroideae</taxon>
        <taxon>Anthemideae</taxon>
        <taxon>Anthemidinae</taxon>
        <taxon>Tanacetum</taxon>
    </lineage>
</organism>
<reference evidence="1" key="2">
    <citation type="submission" date="2022-01" db="EMBL/GenBank/DDBJ databases">
        <authorList>
            <person name="Yamashiro T."/>
            <person name="Shiraishi A."/>
            <person name="Satake H."/>
            <person name="Nakayama K."/>
        </authorList>
    </citation>
    <scope>NUCLEOTIDE SEQUENCE</scope>
</reference>
<comment type="caution">
    <text evidence="1">The sequence shown here is derived from an EMBL/GenBank/DDBJ whole genome shotgun (WGS) entry which is preliminary data.</text>
</comment>
<evidence type="ECO:0000313" key="1">
    <source>
        <dbReference type="EMBL" id="GJT78012.1"/>
    </source>
</evidence>